<proteinExistence type="inferred from homology"/>
<comment type="similarity">
    <text evidence="1">Belongs to the FPP family.</text>
</comment>
<evidence type="ECO:0000313" key="6">
    <source>
        <dbReference type="EMBL" id="KAJ4965817.1"/>
    </source>
</evidence>
<feature type="compositionally biased region" description="Polar residues" evidence="4">
    <location>
        <begin position="616"/>
        <end position="629"/>
    </location>
</feature>
<feature type="compositionally biased region" description="Low complexity" evidence="4">
    <location>
        <begin position="1088"/>
        <end position="1100"/>
    </location>
</feature>
<keyword evidence="5" id="KW-0732">Signal</keyword>
<keyword evidence="7" id="KW-1185">Reference proteome</keyword>
<evidence type="ECO:0000256" key="5">
    <source>
        <dbReference type="SAM" id="SignalP"/>
    </source>
</evidence>
<feature type="coiled-coil region" evidence="3">
    <location>
        <begin position="142"/>
        <end position="258"/>
    </location>
</feature>
<accession>A0A9Q0QN81</accession>
<feature type="compositionally biased region" description="Polar residues" evidence="4">
    <location>
        <begin position="1069"/>
        <end position="1079"/>
    </location>
</feature>
<dbReference type="InterPro" id="IPR008587">
    <property type="entry name" value="FPP_plant"/>
</dbReference>
<evidence type="ECO:0000256" key="2">
    <source>
        <dbReference type="ARBA" id="ARBA00023054"/>
    </source>
</evidence>
<feature type="signal peptide" evidence="5">
    <location>
        <begin position="1"/>
        <end position="31"/>
    </location>
</feature>
<evidence type="ECO:0000313" key="7">
    <source>
        <dbReference type="Proteomes" id="UP001141806"/>
    </source>
</evidence>
<sequence length="1100" mass="122090">MSESPTTFLPISTLLLSFSLLTLRLYNYAGASLVSPGSQENSKKVNYVQISEESYAQFTGLEEQVKVLEDQAKVSEDKVETLKEKLTSAQSEMTTKDNLVKQHAKVAEEAVSGWEKAEAEASALKHQLESVTLLKLTAEDRASHLDGALKECMRQIRNLKEEHELKLHEVVLTKTKQWDKIKLDFEAKIDDLKKEILRYSAENAALSRSLQDRSNMLMKISEEKSQAEADIELLKTNIQSCEKEMSSLKYELHILSKELEIRNEEKNMSMRSAEVANKQHLEGVKKIAKLEAECQRLRGLVKKKLPGPAALAQMKQEVESLGRDYGEIRLRRSPVRSLIPHLAPLSEFSLDNVQQCRKESEFLTARLLAIEEETKTLKEALAKRNSELQVSRNMCAKTASCLRSLEAQMQALNQQKTSPKSTTYLPIEGTSSQNASNPPSSTSISEDGIDEDGSCADAWATALTSELPQFKKERNAEKTIKDDNAIHLELMDDFLEMERLACLSAEPNGDGAISTSDGLTEQTENVDHTALADVAKGADLCVEQHAGLDSLLNQVSSNVEYSAVELESDTDQVPLSKLRSRISMVFESQAKDANVEKILEDIKHVVLDLQDSLPRNSVSSTVKDTQSAEASPRENIGKTMESGFPLVKDNSSCELNGHITDQEMVDAIFQIHDFVVSLGKEATAMLDRSSDGHGLKKKIEEFSASVSKILCSKMSLVDFVLDLSHILAKAGELSFNVLGYKGNEGETGMSDCIDKVALPENKVDDPARERFPSGCAHISPPTVPEVLQEGSPVYELNTKTFNISLEELEQLKTYKHNMETDLTRCTEELEITRSRLLETEQLLAELKAQLATSQKVNSLADTQLKCMAESYKSLEMRAHELEAEVNLLRAKAEALDNELQEEKKNHQNALDKCNDLQVQIKRSESCSKCLSSSGADVDTKIKQEREIAAASEKLAECQENIFLLSRQLKALHPLTELTGSPHHEMHQIGEFFMGEEPSPIGFNPESIDDGSKDFDEAEMGSAASPYVRRVGAESPSDAFNSPAILSDAEPNMLLRSPVGSRRPRHRSTRSGSFTSSLALTSEKHSRGFSRFFSSKSKNGH</sequence>
<feature type="region of interest" description="Disordered" evidence="4">
    <location>
        <begin position="616"/>
        <end position="636"/>
    </location>
</feature>
<dbReference type="PANTHER" id="PTHR31580:SF4">
    <property type="entry name" value="FILAMENT-LIKE PLANT PROTEIN 6"/>
    <property type="match status" value="1"/>
</dbReference>
<evidence type="ECO:0008006" key="8">
    <source>
        <dbReference type="Google" id="ProtNLM"/>
    </source>
</evidence>
<dbReference type="AlphaFoldDB" id="A0A9Q0QN81"/>
<protein>
    <recommendedName>
        <fullName evidence="8">Filament-like plant protein 4</fullName>
    </recommendedName>
</protein>
<feature type="coiled-coil region" evidence="3">
    <location>
        <begin position="829"/>
        <end position="960"/>
    </location>
</feature>
<feature type="region of interest" description="Disordered" evidence="4">
    <location>
        <begin position="1050"/>
        <end position="1100"/>
    </location>
</feature>
<gene>
    <name evidence="6" type="ORF">NE237_017666</name>
</gene>
<feature type="region of interest" description="Disordered" evidence="4">
    <location>
        <begin position="412"/>
        <end position="449"/>
    </location>
</feature>
<feature type="coiled-coil region" evidence="3">
    <location>
        <begin position="58"/>
        <end position="92"/>
    </location>
</feature>
<dbReference type="OrthoDB" id="1926355at2759"/>
<name>A0A9Q0QN81_9MAGN</name>
<feature type="compositionally biased region" description="Polar residues" evidence="4">
    <location>
        <begin position="412"/>
        <end position="445"/>
    </location>
</feature>
<dbReference type="Proteomes" id="UP001141806">
    <property type="component" value="Unassembled WGS sequence"/>
</dbReference>
<reference evidence="6" key="1">
    <citation type="journal article" date="2023" name="Plant J.">
        <title>The genome of the king protea, Protea cynaroides.</title>
        <authorList>
            <person name="Chang J."/>
            <person name="Duong T.A."/>
            <person name="Schoeman C."/>
            <person name="Ma X."/>
            <person name="Roodt D."/>
            <person name="Barker N."/>
            <person name="Li Z."/>
            <person name="Van de Peer Y."/>
            <person name="Mizrachi E."/>
        </authorList>
    </citation>
    <scope>NUCLEOTIDE SEQUENCE</scope>
    <source>
        <tissue evidence="6">Young leaves</tissue>
    </source>
</reference>
<feature type="chain" id="PRO_5040453487" description="Filament-like plant protein 4" evidence="5">
    <location>
        <begin position="32"/>
        <end position="1100"/>
    </location>
</feature>
<comment type="caution">
    <text evidence="6">The sequence shown here is derived from an EMBL/GenBank/DDBJ whole genome shotgun (WGS) entry which is preliminary data.</text>
</comment>
<evidence type="ECO:0000256" key="1">
    <source>
        <dbReference type="ARBA" id="ARBA00005921"/>
    </source>
</evidence>
<organism evidence="6 7">
    <name type="scientific">Protea cynaroides</name>
    <dbReference type="NCBI Taxonomy" id="273540"/>
    <lineage>
        <taxon>Eukaryota</taxon>
        <taxon>Viridiplantae</taxon>
        <taxon>Streptophyta</taxon>
        <taxon>Embryophyta</taxon>
        <taxon>Tracheophyta</taxon>
        <taxon>Spermatophyta</taxon>
        <taxon>Magnoliopsida</taxon>
        <taxon>Proteales</taxon>
        <taxon>Proteaceae</taxon>
        <taxon>Protea</taxon>
    </lineage>
</organism>
<dbReference type="Pfam" id="PF05911">
    <property type="entry name" value="FPP"/>
    <property type="match status" value="1"/>
</dbReference>
<keyword evidence="2 3" id="KW-0175">Coiled coil</keyword>
<evidence type="ECO:0000256" key="3">
    <source>
        <dbReference type="SAM" id="Coils"/>
    </source>
</evidence>
<dbReference type="EMBL" id="JAMYWD010000007">
    <property type="protein sequence ID" value="KAJ4965817.1"/>
    <property type="molecule type" value="Genomic_DNA"/>
</dbReference>
<dbReference type="PANTHER" id="PTHR31580">
    <property type="entry name" value="FILAMENT-LIKE PLANT PROTEIN 4"/>
    <property type="match status" value="1"/>
</dbReference>
<evidence type="ECO:0000256" key="4">
    <source>
        <dbReference type="SAM" id="MobiDB-lite"/>
    </source>
</evidence>